<reference evidence="1 2" key="1">
    <citation type="submission" date="2018-04" db="EMBL/GenBank/DDBJ databases">
        <authorList>
            <person name="Go L.Y."/>
            <person name="Mitchell J.A."/>
        </authorList>
    </citation>
    <scope>NUCLEOTIDE SEQUENCE [LARGE SCALE GENOMIC DNA]</scope>
</reference>
<evidence type="ECO:0000313" key="1">
    <source>
        <dbReference type="EMBL" id="AWY08557.1"/>
    </source>
</evidence>
<keyword evidence="2" id="KW-1185">Reference proteome</keyword>
<proteinExistence type="predicted"/>
<organism evidence="1 2">
    <name type="scientific">Erwinia phage vB_EamM_Alexandra</name>
    <dbReference type="NCBI Taxonomy" id="2201424"/>
    <lineage>
        <taxon>Viruses</taxon>
        <taxon>Duplodnaviria</taxon>
        <taxon>Heunggongvirae</taxon>
        <taxon>Uroviricota</taxon>
        <taxon>Caudoviricetes</taxon>
        <taxon>Alexandravirus</taxon>
        <taxon>Alexandravirus alexandra</taxon>
    </lineage>
</organism>
<protein>
    <submittedName>
        <fullName evidence="1">Uncharacterized protein</fullName>
    </submittedName>
</protein>
<gene>
    <name evidence="1" type="ORF">Alexandra_301</name>
</gene>
<dbReference type="EMBL" id="MH248138">
    <property type="protein sequence ID" value="AWY08557.1"/>
    <property type="molecule type" value="Genomic_DNA"/>
</dbReference>
<sequence length="125" mass="13896">MIVICNSSKEFSADRLAHGDAFVFGKTRMLLRADFIVLTDKNSVITVVRKSDVVWAPELTGATHVIKIRAFAQIKPFELNAACPQFNSRVFGTIAFRNPHFEHRLGSLKYVETIFGGLHGTVSCV</sequence>
<accession>A0A2Z4QEL8</accession>
<evidence type="ECO:0000313" key="2">
    <source>
        <dbReference type="Proteomes" id="UP000251795"/>
    </source>
</evidence>
<name>A0A2Z4QEL8_9CAUD</name>
<dbReference type="Proteomes" id="UP000251795">
    <property type="component" value="Segment"/>
</dbReference>